<gene>
    <name evidence="2" type="ORF">CYMTET_6242</name>
</gene>
<accession>A0AAE0LIL6</accession>
<evidence type="ECO:0000256" key="1">
    <source>
        <dbReference type="SAM" id="MobiDB-lite"/>
    </source>
</evidence>
<proteinExistence type="predicted"/>
<keyword evidence="3" id="KW-1185">Reference proteome</keyword>
<comment type="caution">
    <text evidence="2">The sequence shown here is derived from an EMBL/GenBank/DDBJ whole genome shotgun (WGS) entry which is preliminary data.</text>
</comment>
<reference evidence="2 3" key="1">
    <citation type="journal article" date="2015" name="Genome Biol. Evol.">
        <title>Comparative Genomics of a Bacterivorous Green Alga Reveals Evolutionary Causalities and Consequences of Phago-Mixotrophic Mode of Nutrition.</title>
        <authorList>
            <person name="Burns J.A."/>
            <person name="Paasch A."/>
            <person name="Narechania A."/>
            <person name="Kim E."/>
        </authorList>
    </citation>
    <scope>NUCLEOTIDE SEQUENCE [LARGE SCALE GENOMIC DNA]</scope>
    <source>
        <strain evidence="2 3">PLY_AMNH</strain>
    </source>
</reference>
<feature type="compositionally biased region" description="Low complexity" evidence="1">
    <location>
        <begin position="488"/>
        <end position="498"/>
    </location>
</feature>
<feature type="region of interest" description="Disordered" evidence="1">
    <location>
        <begin position="157"/>
        <end position="212"/>
    </location>
</feature>
<protein>
    <submittedName>
        <fullName evidence="2">Uncharacterized protein</fullName>
    </submittedName>
</protein>
<dbReference type="AlphaFoldDB" id="A0AAE0LIL6"/>
<organism evidence="2 3">
    <name type="scientific">Cymbomonas tetramitiformis</name>
    <dbReference type="NCBI Taxonomy" id="36881"/>
    <lineage>
        <taxon>Eukaryota</taxon>
        <taxon>Viridiplantae</taxon>
        <taxon>Chlorophyta</taxon>
        <taxon>Pyramimonadophyceae</taxon>
        <taxon>Pyramimonadales</taxon>
        <taxon>Pyramimonadaceae</taxon>
        <taxon>Cymbomonas</taxon>
    </lineage>
</organism>
<evidence type="ECO:0000313" key="2">
    <source>
        <dbReference type="EMBL" id="KAK3286190.1"/>
    </source>
</evidence>
<feature type="region of interest" description="Disordered" evidence="1">
    <location>
        <begin position="423"/>
        <end position="498"/>
    </location>
</feature>
<evidence type="ECO:0000313" key="3">
    <source>
        <dbReference type="Proteomes" id="UP001190700"/>
    </source>
</evidence>
<dbReference type="EMBL" id="LGRX02001423">
    <property type="protein sequence ID" value="KAK3286190.1"/>
    <property type="molecule type" value="Genomic_DNA"/>
</dbReference>
<name>A0AAE0LIL6_9CHLO</name>
<dbReference type="Proteomes" id="UP001190700">
    <property type="component" value="Unassembled WGS sequence"/>
</dbReference>
<sequence>MGHGGGTQRKEFIGEKNPWQGFPISFRTSQLESDQGALHVNTAPLSRRQHGTAWCMRVSEMNLGDSVEYETAERHKIAYRLIPGQDGRNFLSKYIDGRFACRISELSVDPRAGEVLNQAGQAERIEPSSTRVHVLFRLEELAHAAGVAWSLKPLPSHTQASPPAGHAPAFNTYRPPALLTPQNATSAFGVPTPTAGHQHQSPQAAGASPVQPLSLPAAASPTVAVMERNRVEFMDTAGARLRFQLVPVFGEPPQLQMSREEAGGTSHRVTTLIVNAQSGEVRDRSGAGGLVAPLQPRIEVLAALRGLAVQAEVPWATWQDQPPVVDAPDRVEYTDTQGDRVAFELASSAGAQILQRRLNGGPARRATELRVNSLTGEVRDQRGEGGAVLPEHSRGPVLAKLRELAITARVGVLTPELSRAYGLPITPAEDPAKQSADTWSRKPGLDGSSPVSPRTREVGYAGALSRSPAPDPHRTRPPTPGHQTGQPSGASAAEGNAGSRLAQAGAVIGEDVLEYTQADGVRVVFELTKGLVGRPTLEKFVVGEWAREVYELRINGRTGHVWDETGQGGMVTPVEDQSKVLAKVQELAARAGVKCAAQLILDRPGRLDPSAAPAMVGELSVEFTDSHQDRIEFKVEPLAGGGCEGAGCVLVRRTKRIGVEAAAEVVSALGVHLHTGWVSNRQGWDAVAQSPQSWSAMFAKLRELADKARVQWIEVLPFGWIDAVEWVDGDGRRVAFSLVADEAATCDEVVAGNGLRDARPRVEIHMDGSMCSYRVGKLQLDSETGELWEEEKTGGVPWRGVVGGDQDLLGAHGELLTRLRAVAERGGVRWGGIEPLLILRRVVVLSADVRQVRVRWEIEGGVSSQGGFPLLLRVLMRGETGPWRCLGQVHATEQVGSASVVLEATEAPLRTGAYRLQVSLGGGAATGSEDSPAETPCLRAEVLLVVPAVCSLHSQHADGNMRVAAGVLVDGRSLGFSRRGHGAVYCVLAPAGAVLAPSEGPALSTFHFAWGKGGAGQEVIVRVSRDHLRSRGSDCFVAPVLQAHVADLERAGFVPHELSPPESSWHLCNPGTELLIAHDSCSGGGGEMGLQIVPVLVRKLQQVPSEFIEPGRK</sequence>